<dbReference type="InterPro" id="IPR014284">
    <property type="entry name" value="RNA_pol_sigma-70_dom"/>
</dbReference>
<dbReference type="OrthoDB" id="129240at2"/>
<keyword evidence="2" id="KW-0805">Transcription regulation</keyword>
<comment type="similarity">
    <text evidence="1">Belongs to the sigma-70 factor family. ECF subfamily.</text>
</comment>
<feature type="domain" description="RNA polymerase sigma-70 region 2" evidence="6">
    <location>
        <begin position="35"/>
        <end position="103"/>
    </location>
</feature>
<dbReference type="InterPro" id="IPR013249">
    <property type="entry name" value="RNA_pol_sigma70_r4_t2"/>
</dbReference>
<dbReference type="GO" id="GO:0016987">
    <property type="term" value="F:sigma factor activity"/>
    <property type="evidence" value="ECO:0007669"/>
    <property type="project" value="UniProtKB-KW"/>
</dbReference>
<protein>
    <submittedName>
        <fullName evidence="8">RNA polymerase, sigma-24 subunit, ECF subfamily</fullName>
    </submittedName>
</protein>
<evidence type="ECO:0000256" key="3">
    <source>
        <dbReference type="ARBA" id="ARBA00023082"/>
    </source>
</evidence>
<organism evidence="8">
    <name type="scientific">Solibacter usitatus (strain Ellin6076)</name>
    <dbReference type="NCBI Taxonomy" id="234267"/>
    <lineage>
        <taxon>Bacteria</taxon>
        <taxon>Pseudomonadati</taxon>
        <taxon>Acidobacteriota</taxon>
        <taxon>Terriglobia</taxon>
        <taxon>Bryobacterales</taxon>
        <taxon>Solibacteraceae</taxon>
        <taxon>Candidatus Solibacter</taxon>
    </lineage>
</organism>
<dbReference type="NCBIfam" id="TIGR02937">
    <property type="entry name" value="sigma70-ECF"/>
    <property type="match status" value="1"/>
</dbReference>
<keyword evidence="3" id="KW-0731">Sigma factor</keyword>
<dbReference type="InterPro" id="IPR007627">
    <property type="entry name" value="RNA_pol_sigma70_r2"/>
</dbReference>
<feature type="domain" description="RNA polymerase sigma factor 70 region 4 type 2" evidence="7">
    <location>
        <begin position="133"/>
        <end position="181"/>
    </location>
</feature>
<evidence type="ECO:0000259" key="7">
    <source>
        <dbReference type="Pfam" id="PF08281"/>
    </source>
</evidence>
<evidence type="ECO:0000313" key="8">
    <source>
        <dbReference type="EMBL" id="ABJ86684.1"/>
    </source>
</evidence>
<dbReference type="KEGG" id="sus:Acid_5737"/>
<dbReference type="STRING" id="234267.Acid_5737"/>
<dbReference type="InParanoid" id="Q01UI6"/>
<dbReference type="eggNOG" id="COG1595">
    <property type="taxonomic scope" value="Bacteria"/>
</dbReference>
<reference evidence="8" key="1">
    <citation type="submission" date="2006-10" db="EMBL/GenBank/DDBJ databases">
        <title>Complete sequence of Solibacter usitatus Ellin6076.</title>
        <authorList>
            <consortium name="US DOE Joint Genome Institute"/>
            <person name="Copeland A."/>
            <person name="Lucas S."/>
            <person name="Lapidus A."/>
            <person name="Barry K."/>
            <person name="Detter J.C."/>
            <person name="Glavina del Rio T."/>
            <person name="Hammon N."/>
            <person name="Israni S."/>
            <person name="Dalin E."/>
            <person name="Tice H."/>
            <person name="Pitluck S."/>
            <person name="Thompson L.S."/>
            <person name="Brettin T."/>
            <person name="Bruce D."/>
            <person name="Han C."/>
            <person name="Tapia R."/>
            <person name="Gilna P."/>
            <person name="Schmutz J."/>
            <person name="Larimer F."/>
            <person name="Land M."/>
            <person name="Hauser L."/>
            <person name="Kyrpides N."/>
            <person name="Mikhailova N."/>
            <person name="Janssen P.H."/>
            <person name="Kuske C.R."/>
            <person name="Richardson P."/>
        </authorList>
    </citation>
    <scope>NUCLEOTIDE SEQUENCE</scope>
    <source>
        <strain evidence="8">Ellin6076</strain>
    </source>
</reference>
<dbReference type="GO" id="GO:0003677">
    <property type="term" value="F:DNA binding"/>
    <property type="evidence" value="ECO:0007669"/>
    <property type="project" value="UniProtKB-KW"/>
</dbReference>
<dbReference type="AlphaFoldDB" id="Q01UI6"/>
<gene>
    <name evidence="8" type="ordered locus">Acid_5737</name>
</gene>
<dbReference type="InterPro" id="IPR036388">
    <property type="entry name" value="WH-like_DNA-bd_sf"/>
</dbReference>
<evidence type="ECO:0000256" key="5">
    <source>
        <dbReference type="ARBA" id="ARBA00023163"/>
    </source>
</evidence>
<proteinExistence type="inferred from homology"/>
<dbReference type="InterPro" id="IPR013324">
    <property type="entry name" value="RNA_pol_sigma_r3/r4-like"/>
</dbReference>
<dbReference type="Pfam" id="PF04542">
    <property type="entry name" value="Sigma70_r2"/>
    <property type="match status" value="1"/>
</dbReference>
<dbReference type="PANTHER" id="PTHR43133:SF8">
    <property type="entry name" value="RNA POLYMERASE SIGMA FACTOR HI_1459-RELATED"/>
    <property type="match status" value="1"/>
</dbReference>
<dbReference type="HOGENOM" id="CLU_047691_1_0_0"/>
<keyword evidence="5" id="KW-0804">Transcription</keyword>
<evidence type="ECO:0000256" key="4">
    <source>
        <dbReference type="ARBA" id="ARBA00023125"/>
    </source>
</evidence>
<keyword evidence="4" id="KW-0238">DNA-binding</keyword>
<sequence length="196" mass="21466">MDVVLGVVQPEEIAFEQAGPPVAGKDRIAVSVEVLFREHYARIVGMLARLTGDRAHSEEIASDVFHKLSQRPALLHGADDLTAWLYRVATNAGFDALRTNSRRRKREEAAGSAGIHATAPDALDALLAEERRARVREVLGSLKPRDAQLLLLRASGLAYRELAATLGIEPGSVGTMLARAEAEFERKFRARYGEQV</sequence>
<dbReference type="SUPFAM" id="SSF88659">
    <property type="entry name" value="Sigma3 and sigma4 domains of RNA polymerase sigma factors"/>
    <property type="match status" value="1"/>
</dbReference>
<dbReference type="Pfam" id="PF08281">
    <property type="entry name" value="Sigma70_r4_2"/>
    <property type="match status" value="1"/>
</dbReference>
<evidence type="ECO:0000256" key="2">
    <source>
        <dbReference type="ARBA" id="ARBA00023015"/>
    </source>
</evidence>
<dbReference type="GO" id="GO:0006352">
    <property type="term" value="P:DNA-templated transcription initiation"/>
    <property type="evidence" value="ECO:0007669"/>
    <property type="project" value="InterPro"/>
</dbReference>
<evidence type="ECO:0000256" key="1">
    <source>
        <dbReference type="ARBA" id="ARBA00010641"/>
    </source>
</evidence>
<dbReference type="EMBL" id="CP000473">
    <property type="protein sequence ID" value="ABJ86684.1"/>
    <property type="molecule type" value="Genomic_DNA"/>
</dbReference>
<name>Q01UI6_SOLUE</name>
<evidence type="ECO:0000259" key="6">
    <source>
        <dbReference type="Pfam" id="PF04542"/>
    </source>
</evidence>
<dbReference type="InterPro" id="IPR013325">
    <property type="entry name" value="RNA_pol_sigma_r2"/>
</dbReference>
<dbReference type="PANTHER" id="PTHR43133">
    <property type="entry name" value="RNA POLYMERASE ECF-TYPE SIGMA FACTO"/>
    <property type="match status" value="1"/>
</dbReference>
<dbReference type="Gene3D" id="1.10.10.10">
    <property type="entry name" value="Winged helix-like DNA-binding domain superfamily/Winged helix DNA-binding domain"/>
    <property type="match status" value="1"/>
</dbReference>
<dbReference type="InterPro" id="IPR039425">
    <property type="entry name" value="RNA_pol_sigma-70-like"/>
</dbReference>
<dbReference type="Gene3D" id="1.10.1740.10">
    <property type="match status" value="1"/>
</dbReference>
<accession>Q01UI6</accession>
<dbReference type="SUPFAM" id="SSF88946">
    <property type="entry name" value="Sigma2 domain of RNA polymerase sigma factors"/>
    <property type="match status" value="1"/>
</dbReference>